<evidence type="ECO:0000256" key="2">
    <source>
        <dbReference type="SAM" id="MobiDB-lite"/>
    </source>
</evidence>
<dbReference type="InterPro" id="IPR005674">
    <property type="entry name" value="CocE/Ser_esterase"/>
</dbReference>
<comment type="caution">
    <text evidence="4">The sequence shown here is derived from an EMBL/GenBank/DDBJ whole genome shotgun (WGS) entry which is preliminary data.</text>
</comment>
<dbReference type="Gene3D" id="3.40.50.1820">
    <property type="entry name" value="alpha/beta hydrolase"/>
    <property type="match status" value="1"/>
</dbReference>
<evidence type="ECO:0000313" key="5">
    <source>
        <dbReference type="Proteomes" id="UP000251558"/>
    </source>
</evidence>
<organism evidence="4 5">
    <name type="scientific">Mesorhizobium hawassense</name>
    <dbReference type="NCBI Taxonomy" id="1209954"/>
    <lineage>
        <taxon>Bacteria</taxon>
        <taxon>Pseudomonadati</taxon>
        <taxon>Pseudomonadota</taxon>
        <taxon>Alphaproteobacteria</taxon>
        <taxon>Hyphomicrobiales</taxon>
        <taxon>Phyllobacteriaceae</taxon>
        <taxon>Mesorhizobium</taxon>
    </lineage>
</organism>
<proteinExistence type="predicted"/>
<dbReference type="Proteomes" id="UP000251558">
    <property type="component" value="Unassembled WGS sequence"/>
</dbReference>
<dbReference type="SMART" id="SM00939">
    <property type="entry name" value="PepX_C"/>
    <property type="match status" value="1"/>
</dbReference>
<dbReference type="InterPro" id="IPR029058">
    <property type="entry name" value="AB_hydrolase_fold"/>
</dbReference>
<keyword evidence="5" id="KW-1185">Reference proteome</keyword>
<gene>
    <name evidence="4" type="ORF">DPM33_30420</name>
</gene>
<dbReference type="SUPFAM" id="SSF49785">
    <property type="entry name" value="Galactose-binding domain-like"/>
    <property type="match status" value="1"/>
</dbReference>
<dbReference type="InterPro" id="IPR008979">
    <property type="entry name" value="Galactose-bd-like_sf"/>
</dbReference>
<dbReference type="InterPro" id="IPR013736">
    <property type="entry name" value="Xaa-Pro_dipept_C"/>
</dbReference>
<dbReference type="Pfam" id="PF02129">
    <property type="entry name" value="Peptidase_S15"/>
    <property type="match status" value="1"/>
</dbReference>
<dbReference type="GO" id="GO:0008239">
    <property type="term" value="F:dipeptidyl-peptidase activity"/>
    <property type="evidence" value="ECO:0007669"/>
    <property type="project" value="InterPro"/>
</dbReference>
<accession>A0A330H824</accession>
<dbReference type="Gene3D" id="2.60.120.260">
    <property type="entry name" value="Galactose-binding domain-like"/>
    <property type="match status" value="1"/>
</dbReference>
<keyword evidence="1" id="KW-0378">Hydrolase</keyword>
<dbReference type="EMBL" id="QMBP01000021">
    <property type="protein sequence ID" value="RAZ84793.1"/>
    <property type="molecule type" value="Genomic_DNA"/>
</dbReference>
<protein>
    <submittedName>
        <fullName evidence="4">X-Pro dipeptidyl-peptidase</fullName>
    </submittedName>
</protein>
<dbReference type="AlphaFoldDB" id="A0A330H824"/>
<name>A0A330H824_9HYPH</name>
<feature type="region of interest" description="Disordered" evidence="2">
    <location>
        <begin position="553"/>
        <end position="579"/>
    </location>
</feature>
<evidence type="ECO:0000256" key="1">
    <source>
        <dbReference type="ARBA" id="ARBA00022801"/>
    </source>
</evidence>
<evidence type="ECO:0000259" key="3">
    <source>
        <dbReference type="SMART" id="SM00939"/>
    </source>
</evidence>
<dbReference type="Gene3D" id="1.10.3020.10">
    <property type="entry name" value="alpha-amino acid ester hydrolase ( Helical cap domain)"/>
    <property type="match status" value="1"/>
</dbReference>
<dbReference type="SUPFAM" id="SSF53474">
    <property type="entry name" value="alpha/beta-Hydrolases"/>
    <property type="match status" value="1"/>
</dbReference>
<feature type="domain" description="Xaa-Pro dipeptidyl-peptidase C-terminal" evidence="3">
    <location>
        <begin position="290"/>
        <end position="541"/>
    </location>
</feature>
<dbReference type="InterPro" id="IPR000383">
    <property type="entry name" value="Xaa-Pro-like_dom"/>
</dbReference>
<dbReference type="OrthoDB" id="9806163at2"/>
<dbReference type="NCBIfam" id="TIGR00976">
    <property type="entry name" value="CocE_NonD"/>
    <property type="match status" value="1"/>
</dbReference>
<evidence type="ECO:0000313" key="4">
    <source>
        <dbReference type="EMBL" id="RAZ84793.1"/>
    </source>
</evidence>
<sequence>MTPDAQTEADVAHAIGYVTMQDGMRVAYISYHPKSGRHPTVFLYSPYDASATRFEVAKPFLDAGYAFVGANFPATGCSEGVIETWFDRKEGIYGAEVVEWIAKQPWSNGNVGMVGNSSAATVQMWVAAEQPPHLRAIIAAGMFDAYEWIYQGGMLQLYNLKWAFTSQFISQASGVSDRIKAGDIECSAILGSDRQQVKSLFYNEIRSHPLNDEWWDSICLACEEVAGKVRVPTMLIAAWQDRHAARESARVITQFMPNVQHKKLVMIDGDHGGTGALGPQAPLLVDNERMKFLERWVKGVENGLENEPPVTVYWEAWEPEGDPKKQVAGWVTHHKAWPEPMVERRPYYLTADARISPDKPGATPSEGSRAYLYPTGAELYGNNEQFAAKPYQQGVLNYRTDVAASDTTLLGSPQVLLYLSIDDGDDTDIELTLKDVGPDGDVLFLQSGHLRASLRAIDEQRTTSDEIVHLFRECKKLQPGTIYEIKMSVCPIGHVVREGHRLEITIGAPNPIIKQSIGSLPIGAASINRVYHSEKYPSSIILPIVPGAKARASAPERGIQRAKPCRKEAEFEPGGLPTR</sequence>
<reference evidence="4 5" key="1">
    <citation type="submission" date="2018-07" db="EMBL/GenBank/DDBJ databases">
        <title>Diversity of Mesorhizobium strains in Brazil.</title>
        <authorList>
            <person name="Helene L.C.F."/>
            <person name="Dall'Agnol R."/>
            <person name="Delamuta J.R.M."/>
            <person name="Hungria M."/>
        </authorList>
    </citation>
    <scope>NUCLEOTIDE SEQUENCE [LARGE SCALE GENOMIC DNA]</scope>
    <source>
        <strain evidence="4 5">AC99b</strain>
    </source>
</reference>
<dbReference type="Pfam" id="PF08530">
    <property type="entry name" value="PepX_C"/>
    <property type="match status" value="1"/>
</dbReference>